<dbReference type="STRING" id="59895.A0A103D5H0"/>
<evidence type="ECO:0008006" key="3">
    <source>
        <dbReference type="Google" id="ProtNLM"/>
    </source>
</evidence>
<proteinExistence type="predicted"/>
<evidence type="ECO:0000313" key="2">
    <source>
        <dbReference type="Proteomes" id="UP000243975"/>
    </source>
</evidence>
<accession>A0A103D5H0</accession>
<dbReference type="Gramene" id="KVD98171">
    <property type="protein sequence ID" value="KVD98171"/>
    <property type="gene ID" value="Ccrd_024131"/>
</dbReference>
<organism evidence="1 2">
    <name type="scientific">Cynara cardunculus var. scolymus</name>
    <name type="common">Globe artichoke</name>
    <name type="synonym">Cynara scolymus</name>
    <dbReference type="NCBI Taxonomy" id="59895"/>
    <lineage>
        <taxon>Eukaryota</taxon>
        <taxon>Viridiplantae</taxon>
        <taxon>Streptophyta</taxon>
        <taxon>Embryophyta</taxon>
        <taxon>Tracheophyta</taxon>
        <taxon>Spermatophyta</taxon>
        <taxon>Magnoliopsida</taxon>
        <taxon>eudicotyledons</taxon>
        <taxon>Gunneridae</taxon>
        <taxon>Pentapetalae</taxon>
        <taxon>asterids</taxon>
        <taxon>campanulids</taxon>
        <taxon>Asterales</taxon>
        <taxon>Asteraceae</taxon>
        <taxon>Carduoideae</taxon>
        <taxon>Cardueae</taxon>
        <taxon>Carduinae</taxon>
        <taxon>Cynara</taxon>
    </lineage>
</organism>
<gene>
    <name evidence="1" type="ORF">Ccrd_024131</name>
</gene>
<dbReference type="EMBL" id="LEKV01011610">
    <property type="protein sequence ID" value="KVD98171.1"/>
    <property type="molecule type" value="Genomic_DNA"/>
</dbReference>
<comment type="caution">
    <text evidence="1">The sequence shown here is derived from an EMBL/GenBank/DDBJ whole genome shotgun (WGS) entry which is preliminary data.</text>
</comment>
<dbReference type="Proteomes" id="UP000243975">
    <property type="component" value="Unassembled WGS sequence"/>
</dbReference>
<sequence>MTATVDSRLLEIENLLLTADHRSVKLADFSLAREETLTGMMTANKNTATVCISSLRISHRLFSELFRDCLETVLGYLTAGLFVDGVASQLIGD</sequence>
<keyword evidence="2" id="KW-1185">Reference proteome</keyword>
<dbReference type="AlphaFoldDB" id="A0A103D5H0"/>
<name>A0A103D5H0_CYNCS</name>
<protein>
    <recommendedName>
        <fullName evidence="3">Protein kinase, catalytic domain-containing protein</fullName>
    </recommendedName>
</protein>
<reference evidence="1 2" key="1">
    <citation type="journal article" date="2016" name="Sci. Rep.">
        <title>The genome sequence of the outbreeding globe artichoke constructed de novo incorporating a phase-aware low-pass sequencing strategy of F1 progeny.</title>
        <authorList>
            <person name="Scaglione D."/>
            <person name="Reyes-Chin-Wo S."/>
            <person name="Acquadro A."/>
            <person name="Froenicke L."/>
            <person name="Portis E."/>
            <person name="Beitel C."/>
            <person name="Tirone M."/>
            <person name="Mauro R."/>
            <person name="Lo Monaco A."/>
            <person name="Mauromicale G."/>
            <person name="Faccioli P."/>
            <person name="Cattivelli L."/>
            <person name="Rieseberg L."/>
            <person name="Michelmore R."/>
            <person name="Lanteri S."/>
        </authorList>
    </citation>
    <scope>NUCLEOTIDE SEQUENCE [LARGE SCALE GENOMIC DNA]</scope>
    <source>
        <strain evidence="1">2C</strain>
    </source>
</reference>
<evidence type="ECO:0000313" key="1">
    <source>
        <dbReference type="EMBL" id="KVD98171.1"/>
    </source>
</evidence>